<dbReference type="PROSITE" id="PS00652">
    <property type="entry name" value="TNFR_NGFR_1"/>
    <property type="match status" value="4"/>
</dbReference>
<feature type="compositionally biased region" description="Low complexity" evidence="3">
    <location>
        <begin position="568"/>
        <end position="585"/>
    </location>
</feature>
<dbReference type="Gene3D" id="2.10.220.10">
    <property type="entry name" value="Hormone Receptor, Insulin-like Growth Factor Receptor 1, Chain A, domain 2"/>
    <property type="match status" value="1"/>
</dbReference>
<keyword evidence="2" id="KW-0378">Hydrolase</keyword>
<dbReference type="SUPFAM" id="SSF57184">
    <property type="entry name" value="Growth factor receptor domain"/>
    <property type="match status" value="2"/>
</dbReference>
<sequence length="637" mass="64796">MLLPVVTAVVLAACQTEHRGLDEATTGNVRQALSQTQFTGTSLPAKTLALTFDDGPGTRTAELSGWLHTQGIQAAFFVNGARVNTTPLPNPNGITPTPNPTQILQQLVDDGHLVANHTTTHRNIRTEVPSNQLAPELAETDNAIAGFAPVNRLLFRAPYGDWSTLAANTLAASAMNKYVGPIYWDMGGNSTAYPGNAADWACWQGQLTDTNGELVNGNGYATTTQCGDAYLNEIRAVGRGIVLMHDPYGWDQGDTVEMVKYIVPILQKEGYAFVRVDQVPAIAAALPCDANCLTCTGPNACTSCVAGSYLAGGTCHPCSTCANGTFQASACVANADTVCQACDATCTTCKGGTSNDCSTCQADRYLEGNRCLPCTACAAGTYQTATCTPSANTVCEACDASCATCAGAGTSACTTCAGGAYLSNGKCLACNSCAAGTYASTACTATTDTVCSPCAASCATCHGPGANDCGSCAPKEFLSNGSCESCSTCAAGTSTATACGTTEDTKCVACTNGTWAPANAQTCEPCGNCDDGNACTTDRCDPTRGCVHEQTDCNVAADAGSPEPSAPPDGAVGAEDDAGAPSTVTPLPPPVSPPSGSGCTTGRARDGSRPGLGLLALFGVALMRRSRGAGRGRNQDS</sequence>
<name>A0A0K1PRD5_9BACT</name>
<evidence type="ECO:0000313" key="6">
    <source>
        <dbReference type="EMBL" id="AKU96082.1"/>
    </source>
</evidence>
<dbReference type="SUPFAM" id="SSF88713">
    <property type="entry name" value="Glycoside hydrolase/deacetylase"/>
    <property type="match status" value="1"/>
</dbReference>
<evidence type="ECO:0000256" key="2">
    <source>
        <dbReference type="ARBA" id="ARBA00022801"/>
    </source>
</evidence>
<dbReference type="Pfam" id="PF00020">
    <property type="entry name" value="TNFR_c6"/>
    <property type="match status" value="3"/>
</dbReference>
<dbReference type="PROSITE" id="PS50050">
    <property type="entry name" value="TNFR_NGFR_2"/>
    <property type="match status" value="4"/>
</dbReference>
<dbReference type="EMBL" id="CP012333">
    <property type="protein sequence ID" value="AKU96082.1"/>
    <property type="molecule type" value="Genomic_DNA"/>
</dbReference>
<dbReference type="Pfam" id="PF01522">
    <property type="entry name" value="Polysacc_deac_1"/>
    <property type="match status" value="1"/>
</dbReference>
<keyword evidence="7" id="KW-1185">Reference proteome</keyword>
<feature type="domain" description="TNFR-Cys" evidence="4">
    <location>
        <begin position="415"/>
        <end position="451"/>
    </location>
</feature>
<evidence type="ECO:0000259" key="5">
    <source>
        <dbReference type="PROSITE" id="PS51677"/>
    </source>
</evidence>
<dbReference type="GO" id="GO:0005975">
    <property type="term" value="P:carbohydrate metabolic process"/>
    <property type="evidence" value="ECO:0007669"/>
    <property type="project" value="InterPro"/>
</dbReference>
<accession>A0A0K1PRD5</accession>
<dbReference type="PROSITE" id="PS51677">
    <property type="entry name" value="NODB"/>
    <property type="match status" value="1"/>
</dbReference>
<evidence type="ECO:0000313" key="7">
    <source>
        <dbReference type="Proteomes" id="UP000064967"/>
    </source>
</evidence>
<dbReference type="CDD" id="cd10917">
    <property type="entry name" value="CE4_NodB_like_6s_7s"/>
    <property type="match status" value="1"/>
</dbReference>
<dbReference type="Gene3D" id="3.20.20.370">
    <property type="entry name" value="Glycoside hydrolase/deacetylase"/>
    <property type="match status" value="1"/>
</dbReference>
<dbReference type="GO" id="GO:0016810">
    <property type="term" value="F:hydrolase activity, acting on carbon-nitrogen (but not peptide) bonds"/>
    <property type="evidence" value="ECO:0007669"/>
    <property type="project" value="InterPro"/>
</dbReference>
<proteinExistence type="predicted"/>
<dbReference type="AlphaFoldDB" id="A0A0K1PRD5"/>
<dbReference type="InterPro" id="IPR009030">
    <property type="entry name" value="Growth_fac_rcpt_cys_sf"/>
</dbReference>
<evidence type="ECO:0000259" key="4">
    <source>
        <dbReference type="PROSITE" id="PS50050"/>
    </source>
</evidence>
<feature type="domain" description="TNFR-Cys" evidence="4">
    <location>
        <begin position="471"/>
        <end position="507"/>
    </location>
</feature>
<dbReference type="Proteomes" id="UP000064967">
    <property type="component" value="Chromosome"/>
</dbReference>
<feature type="domain" description="TNFR-Cys" evidence="4">
    <location>
        <begin position="303"/>
        <end position="339"/>
    </location>
</feature>
<dbReference type="SMART" id="SM00261">
    <property type="entry name" value="FU"/>
    <property type="match status" value="4"/>
</dbReference>
<keyword evidence="1" id="KW-0479">Metal-binding</keyword>
<dbReference type="InterPro" id="IPR006212">
    <property type="entry name" value="Furin_repeat"/>
</dbReference>
<gene>
    <name evidence="6" type="ORF">AKJ09_02746</name>
</gene>
<dbReference type="InterPro" id="IPR050248">
    <property type="entry name" value="Polysacc_deacetylase_ArnD"/>
</dbReference>
<dbReference type="InterPro" id="IPR001368">
    <property type="entry name" value="TNFR/NGFR_Cys_rich_reg"/>
</dbReference>
<feature type="domain" description="TNFR-Cys" evidence="4">
    <location>
        <begin position="359"/>
        <end position="395"/>
    </location>
</feature>
<organism evidence="6 7">
    <name type="scientific">Labilithrix luteola</name>
    <dbReference type="NCBI Taxonomy" id="1391654"/>
    <lineage>
        <taxon>Bacteria</taxon>
        <taxon>Pseudomonadati</taxon>
        <taxon>Myxococcota</taxon>
        <taxon>Polyangia</taxon>
        <taxon>Polyangiales</taxon>
        <taxon>Labilitrichaceae</taxon>
        <taxon>Labilithrix</taxon>
    </lineage>
</organism>
<reference evidence="6 7" key="1">
    <citation type="submission" date="2015-08" db="EMBL/GenBank/DDBJ databases">
        <authorList>
            <person name="Babu N.S."/>
            <person name="Beckwith C.J."/>
            <person name="Beseler K.G."/>
            <person name="Brison A."/>
            <person name="Carone J.V."/>
            <person name="Caskin T.P."/>
            <person name="Diamond M."/>
            <person name="Durham M.E."/>
            <person name="Foxe J.M."/>
            <person name="Go M."/>
            <person name="Henderson B.A."/>
            <person name="Jones I.B."/>
            <person name="McGettigan J.A."/>
            <person name="Micheletti S.J."/>
            <person name="Nasrallah M.E."/>
            <person name="Ortiz D."/>
            <person name="Piller C.R."/>
            <person name="Privatt S.R."/>
            <person name="Schneider S.L."/>
            <person name="Sharp S."/>
            <person name="Smith T.C."/>
            <person name="Stanton J.D."/>
            <person name="Ullery H.E."/>
            <person name="Wilson R.J."/>
            <person name="Serrano M.G."/>
            <person name="Buck G."/>
            <person name="Lee V."/>
            <person name="Wang Y."/>
            <person name="Carvalho R."/>
            <person name="Voegtly L."/>
            <person name="Shi R."/>
            <person name="Duckworth R."/>
            <person name="Johnson A."/>
            <person name="Loviza R."/>
            <person name="Walstead R."/>
            <person name="Shah Z."/>
            <person name="Kiflezghi M."/>
            <person name="Wade K."/>
            <person name="Ball S.L."/>
            <person name="Bradley K.W."/>
            <person name="Asai D.J."/>
            <person name="Bowman C.A."/>
            <person name="Russell D.A."/>
            <person name="Pope W.H."/>
            <person name="Jacobs-Sera D."/>
            <person name="Hendrix R.W."/>
            <person name="Hatfull G.F."/>
        </authorList>
    </citation>
    <scope>NUCLEOTIDE SEQUENCE [LARGE SCALE GENOMIC DNA]</scope>
    <source>
        <strain evidence="6 7">DSM 27648</strain>
    </source>
</reference>
<feature type="domain" description="NodB homology" evidence="5">
    <location>
        <begin position="46"/>
        <end position="274"/>
    </location>
</feature>
<protein>
    <submittedName>
        <fullName evidence="6">Polysaccharide deacetylase</fullName>
    </submittedName>
</protein>
<dbReference type="SMART" id="SM00208">
    <property type="entry name" value="TNFR"/>
    <property type="match status" value="4"/>
</dbReference>
<dbReference type="PANTHER" id="PTHR10587:SF133">
    <property type="entry name" value="CHITIN DEACETYLASE 1-RELATED"/>
    <property type="match status" value="1"/>
</dbReference>
<dbReference type="InterPro" id="IPR011330">
    <property type="entry name" value="Glyco_hydro/deAcase_b/a-brl"/>
</dbReference>
<dbReference type="STRING" id="1391654.AKJ09_02746"/>
<dbReference type="GO" id="GO:0046872">
    <property type="term" value="F:metal ion binding"/>
    <property type="evidence" value="ECO:0007669"/>
    <property type="project" value="UniProtKB-KW"/>
</dbReference>
<dbReference type="GO" id="GO:0016020">
    <property type="term" value="C:membrane"/>
    <property type="evidence" value="ECO:0007669"/>
    <property type="project" value="TreeGrafter"/>
</dbReference>
<dbReference type="InterPro" id="IPR002509">
    <property type="entry name" value="NODB_dom"/>
</dbReference>
<evidence type="ECO:0000256" key="3">
    <source>
        <dbReference type="SAM" id="MobiDB-lite"/>
    </source>
</evidence>
<dbReference type="KEGG" id="llu:AKJ09_02746"/>
<dbReference type="Gene3D" id="2.10.50.10">
    <property type="entry name" value="Tumor Necrosis Factor Receptor, subunit A, domain 2"/>
    <property type="match status" value="3"/>
</dbReference>
<dbReference type="PANTHER" id="PTHR10587">
    <property type="entry name" value="GLYCOSYL TRANSFERASE-RELATED"/>
    <property type="match status" value="1"/>
</dbReference>
<evidence type="ECO:0000256" key="1">
    <source>
        <dbReference type="ARBA" id="ARBA00022723"/>
    </source>
</evidence>
<feature type="region of interest" description="Disordered" evidence="3">
    <location>
        <begin position="557"/>
        <end position="611"/>
    </location>
</feature>